<dbReference type="Proteomes" id="UP000051673">
    <property type="component" value="Unassembled WGS sequence"/>
</dbReference>
<reference evidence="2 3" key="1">
    <citation type="journal article" date="2015" name="Genome Announc.">
        <title>Expanding the biotechnology potential of lactobacilli through comparative genomics of 213 strains and associated genera.</title>
        <authorList>
            <person name="Sun Z."/>
            <person name="Harris H.M."/>
            <person name="McCann A."/>
            <person name="Guo C."/>
            <person name="Argimon S."/>
            <person name="Zhang W."/>
            <person name="Yang X."/>
            <person name="Jeffery I.B."/>
            <person name="Cooney J.C."/>
            <person name="Kagawa T.F."/>
            <person name="Liu W."/>
            <person name="Song Y."/>
            <person name="Salvetti E."/>
            <person name="Wrobel A."/>
            <person name="Rasinkangas P."/>
            <person name="Parkhill J."/>
            <person name="Rea M.C."/>
            <person name="O'Sullivan O."/>
            <person name="Ritari J."/>
            <person name="Douillard F.P."/>
            <person name="Paul Ross R."/>
            <person name="Yang R."/>
            <person name="Briner A.E."/>
            <person name="Felis G.E."/>
            <person name="de Vos W.M."/>
            <person name="Barrangou R."/>
            <person name="Klaenhammer T.R."/>
            <person name="Caufield P.W."/>
            <person name="Cui Y."/>
            <person name="Zhang H."/>
            <person name="O'Toole P.W."/>
        </authorList>
    </citation>
    <scope>NUCLEOTIDE SEQUENCE [LARGE SCALE GENOMIC DNA]</scope>
    <source>
        <strain evidence="2 3">DSM 20014</strain>
    </source>
</reference>
<keyword evidence="1" id="KW-0472">Membrane</keyword>
<sequence length="150" mass="17425">MSVFNILSIFAFVFSAITVALKIVEYIPDLKVISLFQYKMKNAEHISKLVISYSNYSPQPISILAISIMCSDGKIYNVPFTKMTDVENLYSDLPFKNFLPWHNDLLFIEIKLPKNVEITKIITQTNRKKFKNKVNEIDLTPSEWLSLRTR</sequence>
<feature type="transmembrane region" description="Helical" evidence="1">
    <location>
        <begin position="6"/>
        <end position="24"/>
    </location>
</feature>
<dbReference type="PATRIC" id="fig|1620.3.peg.1554"/>
<dbReference type="STRING" id="1620.IV67_GL001522"/>
<evidence type="ECO:0000313" key="2">
    <source>
        <dbReference type="EMBL" id="KRN77468.1"/>
    </source>
</evidence>
<name>A0A0R2JR93_9LACO</name>
<keyword evidence="3" id="KW-1185">Reference proteome</keyword>
<gene>
    <name evidence="2" type="ORF">IV67_GL001522</name>
</gene>
<comment type="caution">
    <text evidence="2">The sequence shown here is derived from an EMBL/GenBank/DDBJ whole genome shotgun (WGS) entry which is preliminary data.</text>
</comment>
<evidence type="ECO:0000313" key="3">
    <source>
        <dbReference type="Proteomes" id="UP000051673"/>
    </source>
</evidence>
<keyword evidence="1" id="KW-1133">Transmembrane helix</keyword>
<protein>
    <submittedName>
        <fullName evidence="2">Uncharacterized protein</fullName>
    </submittedName>
</protein>
<dbReference type="AlphaFoldDB" id="A0A0R2JR93"/>
<dbReference type="EMBL" id="JQCD01000018">
    <property type="protein sequence ID" value="KRN77468.1"/>
    <property type="molecule type" value="Genomic_DNA"/>
</dbReference>
<keyword evidence="1" id="KW-0812">Transmembrane</keyword>
<evidence type="ECO:0000256" key="1">
    <source>
        <dbReference type="SAM" id="Phobius"/>
    </source>
</evidence>
<accession>A0A0R2JR93</accession>
<proteinExistence type="predicted"/>
<dbReference type="RefSeq" id="WP_057786543.1">
    <property type="nucleotide sequence ID" value="NZ_JQCD01000018.1"/>
</dbReference>
<organism evidence="2 3">
    <name type="scientific">Weissella minor</name>
    <dbReference type="NCBI Taxonomy" id="1620"/>
    <lineage>
        <taxon>Bacteria</taxon>
        <taxon>Bacillati</taxon>
        <taxon>Bacillota</taxon>
        <taxon>Bacilli</taxon>
        <taxon>Lactobacillales</taxon>
        <taxon>Lactobacillaceae</taxon>
        <taxon>Weissella</taxon>
    </lineage>
</organism>
<dbReference type="OrthoDB" id="9795467at2"/>